<dbReference type="Proteomes" id="UP000000559">
    <property type="component" value="Chromosome 1"/>
</dbReference>
<dbReference type="CGD" id="CAL0000179214">
    <property type="gene designation" value="orf19.12524"/>
</dbReference>
<dbReference type="EMBL" id="CP017623">
    <property type="protein sequence ID" value="AOW26427.1"/>
    <property type="molecule type" value="Genomic_DNA"/>
</dbReference>
<proteinExistence type="predicted"/>
<sequence>MPSIRLNLIQKGSNIVNDDEKTLISIFKEAMESPELFQFKDYTEAVPSKDVDLIVGFIKKKHYKKWLKSINLEYRWLKKTRIYSTSNNDKDTPQKRPKKSSYLKEYYFHCSSSGTYTLKLQQGPESRYKTPRSLSSIKTACTAKVYIKKPKSMPKSYLIGIMPRHNHPPIKYKGPLNTIAKNWLDEKVKMGYTKAQIKEALKKAEEQYKDSPNFKPLLQIQNYHIEYRIRHHGNNSNESNEDPSTNINDSDIDYSFIDDICDSSDNSDSSESQIDDNDNSANNIENHDSTENHITSTNFNNGTISGEQPIQYVNNSPPPPPPSPPPPMTRNWNPHLLQSTCFGKNLYELTKEQKVGECLHLLNTTFNWFDMIVKSSPEKIDESIGYIKGLERYMSSLATGVQYPWHVDEYGRPMYQL</sequence>
<dbReference type="VEuPathDB" id="FungiDB:C1_07860W_A"/>
<accession>A0A1D8PE68</accession>
<dbReference type="AlphaFoldDB" id="A0A1D8PE68"/>
<protein>
    <submittedName>
        <fullName evidence="3">Uncharacterized protein</fullName>
    </submittedName>
</protein>
<feature type="compositionally biased region" description="Polar residues" evidence="1">
    <location>
        <begin position="292"/>
        <end position="315"/>
    </location>
</feature>
<organism evidence="3 4">
    <name type="scientific">Candida albicans (strain SC5314 / ATCC MYA-2876)</name>
    <name type="common">Yeast</name>
    <dbReference type="NCBI Taxonomy" id="237561"/>
    <lineage>
        <taxon>Eukaryota</taxon>
        <taxon>Fungi</taxon>
        <taxon>Dikarya</taxon>
        <taxon>Ascomycota</taxon>
        <taxon>Saccharomycotina</taxon>
        <taxon>Pichiomycetes</taxon>
        <taxon>Debaryomycetaceae</taxon>
        <taxon>Candida/Lodderomyces clade</taxon>
        <taxon>Candida</taxon>
    </lineage>
</organism>
<reference evidence="3 4" key="1">
    <citation type="journal article" date="2004" name="Proc. Natl. Acad. Sci. U.S.A.">
        <title>The diploid genome sequence of Candida albicans.</title>
        <authorList>
            <person name="Jones T."/>
            <person name="Federspiel N.A."/>
            <person name="Chibana H."/>
            <person name="Dungan J."/>
            <person name="Kalman S."/>
            <person name="Magee B.B."/>
            <person name="Newport G."/>
            <person name="Thorstenson Y.R."/>
            <person name="Agabian N."/>
            <person name="Magee P.T."/>
            <person name="Davis R.W."/>
            <person name="Scherer S."/>
        </authorList>
    </citation>
    <scope>NUCLEOTIDE SEQUENCE [LARGE SCALE GENOMIC DNA]</scope>
    <source>
        <strain evidence="4">SC5314 / ATCC MYA-2876</strain>
    </source>
</reference>
<feature type="compositionally biased region" description="Low complexity" evidence="1">
    <location>
        <begin position="258"/>
        <end position="272"/>
    </location>
</feature>
<dbReference type="InParanoid" id="A0A1D8PE68"/>
<evidence type="ECO:0000313" key="2">
    <source>
        <dbReference type="CGD" id="CAL0000179214"/>
    </source>
</evidence>
<feature type="compositionally biased region" description="Polar residues" evidence="1">
    <location>
        <begin position="234"/>
        <end position="245"/>
    </location>
</feature>
<evidence type="ECO:0000313" key="4">
    <source>
        <dbReference type="Proteomes" id="UP000000559"/>
    </source>
</evidence>
<evidence type="ECO:0000313" key="3">
    <source>
        <dbReference type="EMBL" id="AOW26427.1"/>
    </source>
</evidence>
<evidence type="ECO:0000256" key="1">
    <source>
        <dbReference type="SAM" id="MobiDB-lite"/>
    </source>
</evidence>
<dbReference type="GeneID" id="3640740"/>
<feature type="region of interest" description="Disordered" evidence="1">
    <location>
        <begin position="232"/>
        <end position="251"/>
    </location>
</feature>
<dbReference type="KEGG" id="cal:CAALFM_C107860WA"/>
<gene>
    <name evidence="3" type="ordered locus">CAALFM_C107860WA</name>
    <name evidence="2" type="ordered locus">orf19.12524</name>
</gene>
<reference evidence="3 4" key="2">
    <citation type="journal article" date="2007" name="Genome Biol.">
        <title>Assembly of the Candida albicans genome into sixteen supercontigs aligned on the eight chromosomes.</title>
        <authorList>
            <person name="van het Hoog M."/>
            <person name="Rast T.J."/>
            <person name="Martchenko M."/>
            <person name="Grindle S."/>
            <person name="Dignard D."/>
            <person name="Hogues H."/>
            <person name="Cuomo C."/>
            <person name="Berriman M."/>
            <person name="Scherer S."/>
            <person name="Magee B.B."/>
            <person name="Whiteway M."/>
            <person name="Chibana H."/>
            <person name="Nantel A."/>
            <person name="Magee P.T."/>
        </authorList>
    </citation>
    <scope>GENOME REANNOTATION</scope>
    <source>
        <strain evidence="4">SC5314 / ATCC MYA-2876</strain>
    </source>
</reference>
<keyword evidence="4" id="KW-1185">Reference proteome</keyword>
<reference evidence="3 4" key="3">
    <citation type="journal article" date="2013" name="Genome Biol.">
        <title>Assembly of a phased diploid Candida albicans genome facilitates allele-specific measurements and provides a simple model for repeat and indel structure.</title>
        <authorList>
            <person name="Muzzey D."/>
            <person name="Schwartz K."/>
            <person name="Weissman J.S."/>
            <person name="Sherlock G."/>
        </authorList>
    </citation>
    <scope>NUCLEOTIDE SEQUENCE [LARGE SCALE GENOMIC DNA]</scope>
    <source>
        <strain evidence="4">SC5314 / ATCC MYA-2876</strain>
    </source>
</reference>
<dbReference type="OrthoDB" id="10397806at2759"/>
<feature type="compositionally biased region" description="Pro residues" evidence="1">
    <location>
        <begin position="316"/>
        <end position="328"/>
    </location>
</feature>
<dbReference type="RefSeq" id="XP_717595.1">
    <property type="nucleotide sequence ID" value="XM_712502.1"/>
</dbReference>
<feature type="region of interest" description="Disordered" evidence="1">
    <location>
        <begin position="258"/>
        <end position="332"/>
    </location>
</feature>
<name>A0A1D8PE68_CANAL</name>